<dbReference type="GO" id="GO:0005085">
    <property type="term" value="F:guanyl-nucleotide exchange factor activity"/>
    <property type="evidence" value="ECO:0007669"/>
    <property type="project" value="InterPro"/>
</dbReference>
<dbReference type="Pfam" id="PF00621">
    <property type="entry name" value="RhoGEF"/>
    <property type="match status" value="1"/>
</dbReference>
<dbReference type="GO" id="GO:0032955">
    <property type="term" value="P:regulation of division septum assembly"/>
    <property type="evidence" value="ECO:0007669"/>
    <property type="project" value="TreeGrafter"/>
</dbReference>
<dbReference type="CDD" id="cd07589">
    <property type="entry name" value="BAR_DNMBP"/>
    <property type="match status" value="1"/>
</dbReference>
<dbReference type="SUPFAM" id="SSF103657">
    <property type="entry name" value="BAR/IMD domain-like"/>
    <property type="match status" value="1"/>
</dbReference>
<dbReference type="InterPro" id="IPR035899">
    <property type="entry name" value="DBL_dom_sf"/>
</dbReference>
<dbReference type="InterPro" id="IPR051492">
    <property type="entry name" value="Dynamin-Rho_GEF"/>
</dbReference>
<feature type="compositionally biased region" description="Polar residues" evidence="1">
    <location>
        <begin position="72"/>
        <end position="92"/>
    </location>
</feature>
<feature type="compositionally biased region" description="Polar residues" evidence="1">
    <location>
        <begin position="104"/>
        <end position="118"/>
    </location>
</feature>
<feature type="domain" description="DH" evidence="2">
    <location>
        <begin position="153"/>
        <end position="368"/>
    </location>
</feature>
<gene>
    <name evidence="3" type="ORF">ESCO_004793</name>
</gene>
<feature type="region of interest" description="Disordered" evidence="1">
    <location>
        <begin position="795"/>
        <end position="821"/>
    </location>
</feature>
<dbReference type="GO" id="GO:0031991">
    <property type="term" value="P:regulation of actomyosin contractile ring contraction"/>
    <property type="evidence" value="ECO:0007669"/>
    <property type="project" value="TreeGrafter"/>
</dbReference>
<feature type="region of interest" description="Disordered" evidence="1">
    <location>
        <begin position="231"/>
        <end position="254"/>
    </location>
</feature>
<organism evidence="3 4">
    <name type="scientific">Escovopsis weberi</name>
    <dbReference type="NCBI Taxonomy" id="150374"/>
    <lineage>
        <taxon>Eukaryota</taxon>
        <taxon>Fungi</taxon>
        <taxon>Dikarya</taxon>
        <taxon>Ascomycota</taxon>
        <taxon>Pezizomycotina</taxon>
        <taxon>Sordariomycetes</taxon>
        <taxon>Hypocreomycetidae</taxon>
        <taxon>Hypocreales</taxon>
        <taxon>Hypocreaceae</taxon>
        <taxon>Escovopsis</taxon>
    </lineage>
</organism>
<accession>A0A0M8MPR7</accession>
<dbReference type="CDD" id="cd00160">
    <property type="entry name" value="RhoGEF"/>
    <property type="match status" value="1"/>
</dbReference>
<feature type="compositionally biased region" description="Basic and acidic residues" evidence="1">
    <location>
        <begin position="808"/>
        <end position="821"/>
    </location>
</feature>
<feature type="compositionally biased region" description="Polar residues" evidence="1">
    <location>
        <begin position="727"/>
        <end position="755"/>
    </location>
</feature>
<dbReference type="Proteomes" id="UP000053831">
    <property type="component" value="Unassembled WGS sequence"/>
</dbReference>
<evidence type="ECO:0000313" key="4">
    <source>
        <dbReference type="Proteomes" id="UP000053831"/>
    </source>
</evidence>
<dbReference type="PROSITE" id="PS50010">
    <property type="entry name" value="DH_2"/>
    <property type="match status" value="1"/>
</dbReference>
<protein>
    <submittedName>
        <fullName evidence="3">Dynamin-binding protein</fullName>
    </submittedName>
</protein>
<dbReference type="OrthoDB" id="10256089at2759"/>
<evidence type="ECO:0000256" key="1">
    <source>
        <dbReference type="SAM" id="MobiDB-lite"/>
    </source>
</evidence>
<dbReference type="SMART" id="SM00325">
    <property type="entry name" value="RhoGEF"/>
    <property type="match status" value="1"/>
</dbReference>
<dbReference type="InterPro" id="IPR027267">
    <property type="entry name" value="AH/BAR_dom_sf"/>
</dbReference>
<reference evidence="3 4" key="1">
    <citation type="submission" date="2015-07" db="EMBL/GenBank/DDBJ databases">
        <title>The genome of the fungus Escovopsis weberi, a specialized disease agent of ant agriculture.</title>
        <authorList>
            <person name="de Man T.J."/>
            <person name="Stajich J.E."/>
            <person name="Kubicek C.P."/>
            <person name="Chenthamara K."/>
            <person name="Atanasova L."/>
            <person name="Druzhinina I.S."/>
            <person name="Birnbaum S."/>
            <person name="Barribeau S.M."/>
            <person name="Teiling C."/>
            <person name="Suen G."/>
            <person name="Currie C."/>
            <person name="Gerardo N.M."/>
        </authorList>
    </citation>
    <scope>NUCLEOTIDE SEQUENCE [LARGE SCALE GENOMIC DNA]</scope>
</reference>
<dbReference type="STRING" id="150374.A0A0M8MPR7"/>
<evidence type="ECO:0000313" key="3">
    <source>
        <dbReference type="EMBL" id="KOS16796.1"/>
    </source>
</evidence>
<dbReference type="PANTHER" id="PTHR22834">
    <property type="entry name" value="NUCLEAR FUSION PROTEIN FUS2"/>
    <property type="match status" value="1"/>
</dbReference>
<dbReference type="EMBL" id="LGSR01000029">
    <property type="protein sequence ID" value="KOS16796.1"/>
    <property type="molecule type" value="Genomic_DNA"/>
</dbReference>
<feature type="region of interest" description="Disordered" evidence="1">
    <location>
        <begin position="727"/>
        <end position="779"/>
    </location>
</feature>
<dbReference type="Gene3D" id="1.20.900.10">
    <property type="entry name" value="Dbl homology (DH) domain"/>
    <property type="match status" value="1"/>
</dbReference>
<feature type="region of interest" description="Disordered" evidence="1">
    <location>
        <begin position="1"/>
        <end position="148"/>
    </location>
</feature>
<sequence length="876" mass="98421">MADKPDSRPSVAEKSQQPAGPMRQQQHKLPAIDTKNGFAVPYLSSNASQSVSYPPSPTHEPPPIPTSGPSSVLNSRTSSVLYEQSQYGSTLVHSERESGEFPANTETPHSLDTTSIETGDQLFETKPPADNDAKSQPQDPEEIDSKERRRLIQRRNVIKELVDTEAIFVRDMNIVEEIYKGTAEACPKLDSKTIKLIFRNSDEIIEFHTSFLTHLKDAVAEIYTLKARTMPREDPDYSEASQNPPSDLSDAKDRTVSLGPVFQTNMEKMKRAHEGFLRNSDQAAKRLIQIQQDSTVNVWLNECNEVAKDLTAAWDLDSLLIKPMQRITKYPNLIMTLLQHTPQDHPDREALIAAKDVLEEAIIEINKTKKNFELVGQIVGRKRKESDVKAGIARAFGKRVDKLQASGNRPPEDPEYARLEEKFSDDYLRLQVVLRDVEFYSRQVSAYVHEFLQYLSAIELIMRLQPGNYPELESKWVQFNISIRDLEKVALEQHLTQVRKLVIEPFEQVIKAYGNPSLAMKKRAKRRMVWERSEQLKRAGKSVDPKLKELVEQYEALNETLIKELPKLSALTEKVGNICLGNLINIQTSWYGIWKDKMKTVLGDAMEMPDIDEIVTTFQRDFPYANEHLASISIINPTYWPRTSQSVASGEDGLLKARTRPAELDFRERCHSVNVETAPVLPAPDFGKRHSGSFTFSSNAVPAGGAPSPRQFNFREYYTNYQPSLVSPKSVEVSGSSRSYIGTGQTSTRPSTGRSFDSGAVPRRSTESAPQTRRDSSVTFHSMYQAQDTGRFSNMFHSALPLPDGPEESQRSSRASSRERSQNADGYNVLWLAASLFEFNIATTKHEAGYPYLTYQAGEVRTNAAAAAATSTGNGC</sequence>
<feature type="compositionally biased region" description="Polar residues" evidence="1">
    <location>
        <begin position="767"/>
        <end position="779"/>
    </location>
</feature>
<dbReference type="GO" id="GO:0005737">
    <property type="term" value="C:cytoplasm"/>
    <property type="evidence" value="ECO:0007669"/>
    <property type="project" value="TreeGrafter"/>
</dbReference>
<feature type="compositionally biased region" description="Pro residues" evidence="1">
    <location>
        <begin position="54"/>
        <end position="66"/>
    </location>
</feature>
<keyword evidence="4" id="KW-1185">Reference proteome</keyword>
<dbReference type="SUPFAM" id="SSF48065">
    <property type="entry name" value="DBL homology domain (DH-domain)"/>
    <property type="match status" value="1"/>
</dbReference>
<name>A0A0M8MPR7_ESCWE</name>
<dbReference type="PANTHER" id="PTHR22834:SF20">
    <property type="entry name" value="SH3 DOMAIN-CONTAINING PROTEIN"/>
    <property type="match status" value="1"/>
</dbReference>
<dbReference type="Gene3D" id="1.20.1270.60">
    <property type="entry name" value="Arfaptin homology (AH) domain/BAR domain"/>
    <property type="match status" value="1"/>
</dbReference>
<dbReference type="InterPro" id="IPR000219">
    <property type="entry name" value="DH_dom"/>
</dbReference>
<evidence type="ECO:0000259" key="2">
    <source>
        <dbReference type="PROSITE" id="PS50010"/>
    </source>
</evidence>
<comment type="caution">
    <text evidence="3">The sequence shown here is derived from an EMBL/GenBank/DDBJ whole genome shotgun (WGS) entry which is preliminary data.</text>
</comment>
<dbReference type="AlphaFoldDB" id="A0A0M8MPR7"/>
<proteinExistence type="predicted"/>